<name>A0A6M0K2J2_9GAMM</name>
<evidence type="ECO:0000313" key="2">
    <source>
        <dbReference type="EMBL" id="NEV63524.1"/>
    </source>
</evidence>
<proteinExistence type="predicted"/>
<dbReference type="EMBL" id="JAAIJQ010000053">
    <property type="protein sequence ID" value="NEV63524.1"/>
    <property type="molecule type" value="Genomic_DNA"/>
</dbReference>
<gene>
    <name evidence="2" type="ORF">G3446_16790</name>
</gene>
<keyword evidence="3" id="KW-1185">Reference proteome</keyword>
<dbReference type="Pfam" id="PF22557">
    <property type="entry name" value="DuOB"/>
    <property type="match status" value="1"/>
</dbReference>
<feature type="domain" description="Dual OB-containing" evidence="1">
    <location>
        <begin position="6"/>
        <end position="214"/>
    </location>
</feature>
<sequence length="220" mass="23543">MAAYTKTLVVLANSCKHNARCLAGKELTLHGLGDWVRPVSALPTGELLPLERRLVGGGEPALLDVVEVPLQGPSPAGFQTENHRVAPAGGWVKRGWLDPQWLHAAVDDCPTLWVNGYSSSAGCNDRLPEPLLAELQTSLALIGPIEVELRVLGEKVRARFVYQAVTYDLCVTDPRIKATYAARAEGCYGLGAAFVCLSLAPAWHGYAYKLAAAIMTPNAG</sequence>
<evidence type="ECO:0000259" key="1">
    <source>
        <dbReference type="Pfam" id="PF22557"/>
    </source>
</evidence>
<dbReference type="RefSeq" id="WP_164453986.1">
    <property type="nucleotide sequence ID" value="NZ_JAAIJQ010000053.1"/>
</dbReference>
<dbReference type="InterPro" id="IPR054335">
    <property type="entry name" value="DuOB_dom"/>
</dbReference>
<accession>A0A6M0K2J2</accession>
<reference evidence="2 3" key="1">
    <citation type="submission" date="2020-02" db="EMBL/GenBank/DDBJ databases">
        <title>Genome sequences of Thiorhodococcus mannitoliphagus and Thiorhodococcus minor, purple sulfur photosynthetic bacteria in the gammaproteobacterial family, Chromatiaceae.</title>
        <authorList>
            <person name="Aviles F.A."/>
            <person name="Meyer T.E."/>
            <person name="Kyndt J.A."/>
        </authorList>
    </citation>
    <scope>NUCLEOTIDE SEQUENCE [LARGE SCALE GENOMIC DNA]</scope>
    <source>
        <strain evidence="2 3">DSM 11518</strain>
    </source>
</reference>
<dbReference type="AlphaFoldDB" id="A0A6M0K2J2"/>
<evidence type="ECO:0000313" key="3">
    <source>
        <dbReference type="Proteomes" id="UP000483379"/>
    </source>
</evidence>
<protein>
    <recommendedName>
        <fullName evidence="1">Dual OB-containing domain-containing protein</fullName>
    </recommendedName>
</protein>
<organism evidence="2 3">
    <name type="scientific">Thiorhodococcus minor</name>
    <dbReference type="NCBI Taxonomy" id="57489"/>
    <lineage>
        <taxon>Bacteria</taxon>
        <taxon>Pseudomonadati</taxon>
        <taxon>Pseudomonadota</taxon>
        <taxon>Gammaproteobacteria</taxon>
        <taxon>Chromatiales</taxon>
        <taxon>Chromatiaceae</taxon>
        <taxon>Thiorhodococcus</taxon>
    </lineage>
</organism>
<dbReference type="Proteomes" id="UP000483379">
    <property type="component" value="Unassembled WGS sequence"/>
</dbReference>
<comment type="caution">
    <text evidence="2">The sequence shown here is derived from an EMBL/GenBank/DDBJ whole genome shotgun (WGS) entry which is preliminary data.</text>
</comment>